<evidence type="ECO:0000313" key="2">
    <source>
        <dbReference type="EMBL" id="VDC23297.1"/>
    </source>
</evidence>
<name>A0A3P5X4Y6_9RHOB</name>
<dbReference type="RefSeq" id="WP_124085407.1">
    <property type="nucleotide sequence ID" value="NZ_UXAW01000048.1"/>
</dbReference>
<dbReference type="AlphaFoldDB" id="A0A3P5X4Y6"/>
<keyword evidence="3" id="KW-1185">Reference proteome</keyword>
<keyword evidence="1" id="KW-1133">Transmembrane helix</keyword>
<protein>
    <recommendedName>
        <fullName evidence="4">50S ribosomal protein L35</fullName>
    </recommendedName>
</protein>
<reference evidence="2 3" key="1">
    <citation type="submission" date="2018-11" db="EMBL/GenBank/DDBJ databases">
        <authorList>
            <person name="Criscuolo A."/>
        </authorList>
    </citation>
    <scope>NUCLEOTIDE SEQUENCE [LARGE SCALE GENOMIC DNA]</scope>
    <source>
        <strain evidence="2">ACIP111625</strain>
    </source>
</reference>
<keyword evidence="1" id="KW-0472">Membrane</keyword>
<proteinExistence type="predicted"/>
<accession>A0A3P5X4Y6</accession>
<dbReference type="Proteomes" id="UP000277498">
    <property type="component" value="Unassembled WGS sequence"/>
</dbReference>
<evidence type="ECO:0000256" key="1">
    <source>
        <dbReference type="SAM" id="Phobius"/>
    </source>
</evidence>
<evidence type="ECO:0000313" key="3">
    <source>
        <dbReference type="Proteomes" id="UP000277498"/>
    </source>
</evidence>
<organism evidence="2 3">
    <name type="scientific">Pseudogemmobacter humi</name>
    <dbReference type="NCBI Taxonomy" id="2483812"/>
    <lineage>
        <taxon>Bacteria</taxon>
        <taxon>Pseudomonadati</taxon>
        <taxon>Pseudomonadota</taxon>
        <taxon>Alphaproteobacteria</taxon>
        <taxon>Rhodobacterales</taxon>
        <taxon>Paracoccaceae</taxon>
        <taxon>Pseudogemmobacter</taxon>
    </lineage>
</organism>
<gene>
    <name evidence="2" type="ORF">XINFAN_00984</name>
</gene>
<evidence type="ECO:0008006" key="4">
    <source>
        <dbReference type="Google" id="ProtNLM"/>
    </source>
</evidence>
<dbReference type="EMBL" id="UXAW01000048">
    <property type="protein sequence ID" value="VDC23297.1"/>
    <property type="molecule type" value="Genomic_DNA"/>
</dbReference>
<feature type="transmembrane region" description="Helical" evidence="1">
    <location>
        <begin position="33"/>
        <end position="50"/>
    </location>
</feature>
<sequence length="74" mass="7802">MDTDLLLTIGILLAVLTLPSLLSAWVDGRVPRVGAILLIAAAGLVVVAVMQRPGGYAFKDIPRVMVSVAGRYIN</sequence>
<keyword evidence="1" id="KW-0812">Transmembrane</keyword>